<evidence type="ECO:0000256" key="1">
    <source>
        <dbReference type="SAM" id="Phobius"/>
    </source>
</evidence>
<evidence type="ECO:0000313" key="2">
    <source>
        <dbReference type="EMBL" id="QJA92076.1"/>
    </source>
</evidence>
<keyword evidence="1" id="KW-0812">Transmembrane</keyword>
<reference evidence="2" key="1">
    <citation type="submission" date="2020-03" db="EMBL/GenBank/DDBJ databases">
        <title>The deep terrestrial virosphere.</title>
        <authorList>
            <person name="Holmfeldt K."/>
            <person name="Nilsson E."/>
            <person name="Simone D."/>
            <person name="Lopez-Fernandez M."/>
            <person name="Wu X."/>
            <person name="de Brujin I."/>
            <person name="Lundin D."/>
            <person name="Andersson A."/>
            <person name="Bertilsson S."/>
            <person name="Dopson M."/>
        </authorList>
    </citation>
    <scope>NUCLEOTIDE SEQUENCE</scope>
    <source>
        <strain evidence="2">MM415B03196</strain>
    </source>
</reference>
<dbReference type="EMBL" id="MT143035">
    <property type="protein sequence ID" value="QJA92076.1"/>
    <property type="molecule type" value="Genomic_DNA"/>
</dbReference>
<feature type="transmembrane region" description="Helical" evidence="1">
    <location>
        <begin position="53"/>
        <end position="71"/>
    </location>
</feature>
<keyword evidence="1" id="KW-0472">Membrane</keyword>
<accession>A0A6M3LAT5</accession>
<name>A0A6M3LAT5_9ZZZZ</name>
<organism evidence="2">
    <name type="scientific">viral metagenome</name>
    <dbReference type="NCBI Taxonomy" id="1070528"/>
    <lineage>
        <taxon>unclassified sequences</taxon>
        <taxon>metagenomes</taxon>
        <taxon>organismal metagenomes</taxon>
    </lineage>
</organism>
<proteinExistence type="predicted"/>
<gene>
    <name evidence="2" type="ORF">MM415B03196_0013</name>
</gene>
<keyword evidence="1" id="KW-1133">Transmembrane helix</keyword>
<protein>
    <submittedName>
        <fullName evidence="2">Uncharacterized protein</fullName>
    </submittedName>
</protein>
<sequence>MTKSEEAKLAVVASDIKWLIDANKEVLVRLAKLNGQVEKNTVSSQRNRSHINIQWWIITAVIIATALKAIGVY</sequence>
<dbReference type="AlphaFoldDB" id="A0A6M3LAT5"/>